<evidence type="ECO:0000313" key="3">
    <source>
        <dbReference type="Proteomes" id="UP000323000"/>
    </source>
</evidence>
<reference evidence="3" key="1">
    <citation type="journal article" date="2019" name="Gigascience">
        <title>De novo genome assembly of the endangered Acer yangbiense, a plant species with extremely small populations endemic to Yunnan Province, China.</title>
        <authorList>
            <person name="Yang J."/>
            <person name="Wariss H.M."/>
            <person name="Tao L."/>
            <person name="Zhang R."/>
            <person name="Yun Q."/>
            <person name="Hollingsworth P."/>
            <person name="Dao Z."/>
            <person name="Luo G."/>
            <person name="Guo H."/>
            <person name="Ma Y."/>
            <person name="Sun W."/>
        </authorList>
    </citation>
    <scope>NUCLEOTIDE SEQUENCE [LARGE SCALE GENOMIC DNA]</scope>
    <source>
        <strain evidence="3">cv. Malutang</strain>
    </source>
</reference>
<feature type="compositionally biased region" description="Basic and acidic residues" evidence="1">
    <location>
        <begin position="56"/>
        <end position="67"/>
    </location>
</feature>
<evidence type="ECO:0000256" key="1">
    <source>
        <dbReference type="SAM" id="MobiDB-lite"/>
    </source>
</evidence>
<evidence type="ECO:0008006" key="4">
    <source>
        <dbReference type="Google" id="ProtNLM"/>
    </source>
</evidence>
<gene>
    <name evidence="2" type="ORF">EZV62_012619</name>
</gene>
<feature type="compositionally biased region" description="Basic and acidic residues" evidence="1">
    <location>
        <begin position="100"/>
        <end position="122"/>
    </location>
</feature>
<feature type="compositionally biased region" description="Polar residues" evidence="1">
    <location>
        <begin position="123"/>
        <end position="139"/>
    </location>
</feature>
<accession>A0A5C7HY78</accession>
<dbReference type="EMBL" id="VAHF01000005">
    <property type="protein sequence ID" value="TXG61256.1"/>
    <property type="molecule type" value="Genomic_DNA"/>
</dbReference>
<evidence type="ECO:0000313" key="2">
    <source>
        <dbReference type="EMBL" id="TXG61256.1"/>
    </source>
</evidence>
<feature type="region of interest" description="Disordered" evidence="1">
    <location>
        <begin position="54"/>
        <end position="188"/>
    </location>
</feature>
<proteinExistence type="predicted"/>
<name>A0A5C7HY78_9ROSI</name>
<dbReference type="AlphaFoldDB" id="A0A5C7HY78"/>
<feature type="compositionally biased region" description="Basic and acidic residues" evidence="1">
    <location>
        <begin position="144"/>
        <end position="182"/>
    </location>
</feature>
<keyword evidence="3" id="KW-1185">Reference proteome</keyword>
<comment type="caution">
    <text evidence="2">The sequence shown here is derived from an EMBL/GenBank/DDBJ whole genome shotgun (WGS) entry which is preliminary data.</text>
</comment>
<dbReference type="Proteomes" id="UP000323000">
    <property type="component" value="Chromosome 5"/>
</dbReference>
<organism evidence="2 3">
    <name type="scientific">Acer yangbiense</name>
    <dbReference type="NCBI Taxonomy" id="1000413"/>
    <lineage>
        <taxon>Eukaryota</taxon>
        <taxon>Viridiplantae</taxon>
        <taxon>Streptophyta</taxon>
        <taxon>Embryophyta</taxon>
        <taxon>Tracheophyta</taxon>
        <taxon>Spermatophyta</taxon>
        <taxon>Magnoliopsida</taxon>
        <taxon>eudicotyledons</taxon>
        <taxon>Gunneridae</taxon>
        <taxon>Pentapetalae</taxon>
        <taxon>rosids</taxon>
        <taxon>malvids</taxon>
        <taxon>Sapindales</taxon>
        <taxon>Sapindaceae</taxon>
        <taxon>Hippocastanoideae</taxon>
        <taxon>Acereae</taxon>
        <taxon>Acer</taxon>
    </lineage>
</organism>
<dbReference type="OrthoDB" id="1431247at2759"/>
<sequence length="209" mass="24085">MVRVHGDRKVANNKWSRFNEAFPIPDNSKIDEIHAKWHNESLIVTMPKENITPIAPKEELMTPKVKEPTNTAQQPLLSKKQNEKKSSAIISPPKATPSIHGEKQTDGKRVVDAHQKDEKDTKPQTGTEETSQKLSSISNTSTKQKTDDDDKTVEPKPDKLVEHKEKNEEKIKETPPKSKKPENVVMDTEYYYTEKRRKKKVKLRKRKEI</sequence>
<protein>
    <recommendedName>
        <fullName evidence="4">SHSP domain-containing protein</fullName>
    </recommendedName>
</protein>